<protein>
    <submittedName>
        <fullName evidence="1">Uncharacterized protein</fullName>
    </submittedName>
</protein>
<dbReference type="PANTHER" id="PTHR31451:SF59">
    <property type="entry name" value="MANNAN ENDO-1,4-BETA-MANNOSIDASE"/>
    <property type="match status" value="1"/>
</dbReference>
<dbReference type="EMBL" id="JACBKZ010000012">
    <property type="protein sequence ID" value="KAF5937907.1"/>
    <property type="molecule type" value="Genomic_DNA"/>
</dbReference>
<reference evidence="1 2" key="2">
    <citation type="submission" date="2020-07" db="EMBL/GenBank/DDBJ databases">
        <title>Genome assembly of wild tea tree DASZ reveals pedigree and selection history of tea varieties.</title>
        <authorList>
            <person name="Zhang W."/>
        </authorList>
    </citation>
    <scope>NUCLEOTIDE SEQUENCE [LARGE SCALE GENOMIC DNA]</scope>
    <source>
        <strain evidence="2">cv. G240</strain>
        <tissue evidence="1">Leaf</tissue>
    </source>
</reference>
<dbReference type="Gene3D" id="3.20.20.80">
    <property type="entry name" value="Glycosidases"/>
    <property type="match status" value="1"/>
</dbReference>
<sequence>MFTTNTRGFVRTEGTHFILNGSPFYFNGFNSYWMMHVAADPSGIERNKVSKVFHDAVATGLSVCRTWAFIEEGHVCAPLGPMLPSPLLSVMVVIKRCRYHLVSMMNMFFKSLNF</sequence>
<proteinExistence type="predicted"/>
<dbReference type="PANTHER" id="PTHR31451">
    <property type="match status" value="1"/>
</dbReference>
<accession>A0A7J7GBE3</accession>
<dbReference type="Proteomes" id="UP000593564">
    <property type="component" value="Unassembled WGS sequence"/>
</dbReference>
<organism evidence="1 2">
    <name type="scientific">Camellia sinensis</name>
    <name type="common">Tea plant</name>
    <name type="synonym">Thea sinensis</name>
    <dbReference type="NCBI Taxonomy" id="4442"/>
    <lineage>
        <taxon>Eukaryota</taxon>
        <taxon>Viridiplantae</taxon>
        <taxon>Streptophyta</taxon>
        <taxon>Embryophyta</taxon>
        <taxon>Tracheophyta</taxon>
        <taxon>Spermatophyta</taxon>
        <taxon>Magnoliopsida</taxon>
        <taxon>eudicotyledons</taxon>
        <taxon>Gunneridae</taxon>
        <taxon>Pentapetalae</taxon>
        <taxon>asterids</taxon>
        <taxon>Ericales</taxon>
        <taxon>Theaceae</taxon>
        <taxon>Camellia</taxon>
    </lineage>
</organism>
<dbReference type="AlphaFoldDB" id="A0A7J7GBE3"/>
<reference evidence="2" key="1">
    <citation type="journal article" date="2020" name="Nat. Commun.">
        <title>Genome assembly of wild tea tree DASZ reveals pedigree and selection history of tea varieties.</title>
        <authorList>
            <person name="Zhang W."/>
            <person name="Zhang Y."/>
            <person name="Qiu H."/>
            <person name="Guo Y."/>
            <person name="Wan H."/>
            <person name="Zhang X."/>
            <person name="Scossa F."/>
            <person name="Alseekh S."/>
            <person name="Zhang Q."/>
            <person name="Wang P."/>
            <person name="Xu L."/>
            <person name="Schmidt M.H."/>
            <person name="Jia X."/>
            <person name="Li D."/>
            <person name="Zhu A."/>
            <person name="Guo F."/>
            <person name="Chen W."/>
            <person name="Ni D."/>
            <person name="Usadel B."/>
            <person name="Fernie A.R."/>
            <person name="Wen W."/>
        </authorList>
    </citation>
    <scope>NUCLEOTIDE SEQUENCE [LARGE SCALE GENOMIC DNA]</scope>
    <source>
        <strain evidence="2">cv. G240</strain>
    </source>
</reference>
<comment type="caution">
    <text evidence="1">The sequence shown here is derived from an EMBL/GenBank/DDBJ whole genome shotgun (WGS) entry which is preliminary data.</text>
</comment>
<evidence type="ECO:0000313" key="1">
    <source>
        <dbReference type="EMBL" id="KAF5937907.1"/>
    </source>
</evidence>
<evidence type="ECO:0000313" key="2">
    <source>
        <dbReference type="Proteomes" id="UP000593564"/>
    </source>
</evidence>
<gene>
    <name evidence="1" type="ORF">HYC85_025413</name>
</gene>
<dbReference type="GO" id="GO:0016985">
    <property type="term" value="F:mannan endo-1,4-beta-mannosidase activity"/>
    <property type="evidence" value="ECO:0007669"/>
    <property type="project" value="UniProtKB-EC"/>
</dbReference>
<dbReference type="InterPro" id="IPR045053">
    <property type="entry name" value="MAN-like"/>
</dbReference>
<dbReference type="SUPFAM" id="SSF51445">
    <property type="entry name" value="(Trans)glycosidases"/>
    <property type="match status" value="1"/>
</dbReference>
<dbReference type="InterPro" id="IPR017853">
    <property type="entry name" value="GH"/>
</dbReference>
<name>A0A7J7GBE3_CAMSI</name>
<keyword evidence="2" id="KW-1185">Reference proteome</keyword>